<dbReference type="Proteomes" id="UP001243989">
    <property type="component" value="Unassembled WGS sequence"/>
</dbReference>
<feature type="domain" description="Protein kinase" evidence="1">
    <location>
        <begin position="1"/>
        <end position="225"/>
    </location>
</feature>
<dbReference type="PROSITE" id="PS50011">
    <property type="entry name" value="PROTEIN_KINASE_DOM"/>
    <property type="match status" value="1"/>
</dbReference>
<dbReference type="SMART" id="SM00220">
    <property type="entry name" value="S_TKc"/>
    <property type="match status" value="1"/>
</dbReference>
<keyword evidence="2" id="KW-0808">Transferase</keyword>
<dbReference type="RefSeq" id="XP_060439871.1">
    <property type="nucleotide sequence ID" value="XM_060588508.1"/>
</dbReference>
<name>A0AAI9ZG84_9PEZI</name>
<dbReference type="GO" id="GO:0005524">
    <property type="term" value="F:ATP binding"/>
    <property type="evidence" value="ECO:0007669"/>
    <property type="project" value="InterPro"/>
</dbReference>
<dbReference type="EMBL" id="JAHMHQ010000026">
    <property type="protein sequence ID" value="KAK1623876.1"/>
    <property type="molecule type" value="Genomic_DNA"/>
</dbReference>
<evidence type="ECO:0000259" key="1">
    <source>
        <dbReference type="PROSITE" id="PS50011"/>
    </source>
</evidence>
<comment type="caution">
    <text evidence="2">The sequence shown here is derived from an EMBL/GenBank/DDBJ whole genome shotgun (WGS) entry which is preliminary data.</text>
</comment>
<reference evidence="2" key="1">
    <citation type="submission" date="2021-06" db="EMBL/GenBank/DDBJ databases">
        <title>Comparative genomics, transcriptomics and evolutionary studies reveal genomic signatures of adaptation to plant cell wall in hemibiotrophic fungi.</title>
        <authorList>
            <consortium name="DOE Joint Genome Institute"/>
            <person name="Baroncelli R."/>
            <person name="Diaz J.F."/>
            <person name="Benocci T."/>
            <person name="Peng M."/>
            <person name="Battaglia E."/>
            <person name="Haridas S."/>
            <person name="Andreopoulos W."/>
            <person name="Labutti K."/>
            <person name="Pangilinan J."/>
            <person name="Floch G.L."/>
            <person name="Makela M.R."/>
            <person name="Henrissat B."/>
            <person name="Grigoriev I.V."/>
            <person name="Crouch J.A."/>
            <person name="De Vries R.P."/>
            <person name="Sukno S.A."/>
            <person name="Thon M.R."/>
        </authorList>
    </citation>
    <scope>NUCLEOTIDE SEQUENCE</scope>
    <source>
        <strain evidence="2">CBS 102054</strain>
    </source>
</reference>
<dbReference type="InterPro" id="IPR008271">
    <property type="entry name" value="Ser/Thr_kinase_AS"/>
</dbReference>
<dbReference type="GO" id="GO:0004674">
    <property type="term" value="F:protein serine/threonine kinase activity"/>
    <property type="evidence" value="ECO:0007669"/>
    <property type="project" value="TreeGrafter"/>
</dbReference>
<organism evidence="2 3">
    <name type="scientific">Colletotrichum phormii</name>
    <dbReference type="NCBI Taxonomy" id="359342"/>
    <lineage>
        <taxon>Eukaryota</taxon>
        <taxon>Fungi</taxon>
        <taxon>Dikarya</taxon>
        <taxon>Ascomycota</taxon>
        <taxon>Pezizomycotina</taxon>
        <taxon>Sordariomycetes</taxon>
        <taxon>Hypocreomycetidae</taxon>
        <taxon>Glomerellales</taxon>
        <taxon>Glomerellaceae</taxon>
        <taxon>Colletotrichum</taxon>
        <taxon>Colletotrichum acutatum species complex</taxon>
    </lineage>
</organism>
<dbReference type="SUPFAM" id="SSF56112">
    <property type="entry name" value="Protein kinase-like (PK-like)"/>
    <property type="match status" value="1"/>
</dbReference>
<evidence type="ECO:0000313" key="2">
    <source>
        <dbReference type="EMBL" id="KAK1623876.1"/>
    </source>
</evidence>
<keyword evidence="2" id="KW-0418">Kinase</keyword>
<dbReference type="PROSITE" id="PS00108">
    <property type="entry name" value="PROTEIN_KINASE_ST"/>
    <property type="match status" value="1"/>
</dbReference>
<dbReference type="GO" id="GO:0005737">
    <property type="term" value="C:cytoplasm"/>
    <property type="evidence" value="ECO:0007669"/>
    <property type="project" value="TreeGrafter"/>
</dbReference>
<proteinExistence type="predicted"/>
<dbReference type="PANTHER" id="PTHR44167:SF24">
    <property type="entry name" value="SERINE_THREONINE-PROTEIN KINASE CHK2"/>
    <property type="match status" value="1"/>
</dbReference>
<dbReference type="InterPro" id="IPR000719">
    <property type="entry name" value="Prot_kinase_dom"/>
</dbReference>
<dbReference type="GeneID" id="85473370"/>
<sequence>MQSLNHVNIIEILGYDKADTLEPEMVMPYRSGSLSTFVGLKMPDAQYEQACRDILEQMLCALDYLVNFGVVHRDLKPENILYDHGVSPGRYIFQLADFGLANHQKLAKTMCGTVTYQAPELWPELSGLSESSYQQSPKIDVWSLYEAFVAMSSKMKAFPPRGKYGMSELYKISKTLLLDSVKIHKQLAPMAELEPDRRASAAWMLNSLFEGRGMTTRPGKIEPYYPPGTVLPRPARVQTAPRRQWSSNMDIDEPQNMAPPAIIFPQGGRADVDIPIIVHTRAVLDRRDAQLRFWTLFYFPSIPEEDSVQVDDHETPGEVVI</sequence>
<dbReference type="PANTHER" id="PTHR44167">
    <property type="entry name" value="OVARIAN-SPECIFIC SERINE/THREONINE-PROTEIN KINASE LOK-RELATED"/>
    <property type="match status" value="1"/>
</dbReference>
<dbReference type="InterPro" id="IPR011009">
    <property type="entry name" value="Kinase-like_dom_sf"/>
</dbReference>
<gene>
    <name evidence="2" type="ORF">BDP81DRAFT_398840</name>
</gene>
<dbReference type="GO" id="GO:0005634">
    <property type="term" value="C:nucleus"/>
    <property type="evidence" value="ECO:0007669"/>
    <property type="project" value="TreeGrafter"/>
</dbReference>
<dbReference type="AlphaFoldDB" id="A0AAI9ZG84"/>
<dbReference type="Pfam" id="PF00069">
    <property type="entry name" value="Pkinase"/>
    <property type="match status" value="1"/>
</dbReference>
<keyword evidence="3" id="KW-1185">Reference proteome</keyword>
<dbReference type="Gene3D" id="1.10.510.10">
    <property type="entry name" value="Transferase(Phosphotransferase) domain 1"/>
    <property type="match status" value="1"/>
</dbReference>
<evidence type="ECO:0000313" key="3">
    <source>
        <dbReference type="Proteomes" id="UP001243989"/>
    </source>
</evidence>
<accession>A0AAI9ZG84</accession>
<dbReference type="GO" id="GO:0044773">
    <property type="term" value="P:mitotic DNA damage checkpoint signaling"/>
    <property type="evidence" value="ECO:0007669"/>
    <property type="project" value="TreeGrafter"/>
</dbReference>
<protein>
    <submittedName>
        <fullName evidence="2">Kinase-like domain-containing protein</fullName>
    </submittedName>
</protein>